<dbReference type="InterPro" id="IPR002792">
    <property type="entry name" value="TRAM_dom"/>
</dbReference>
<dbReference type="Proteomes" id="UP000824024">
    <property type="component" value="Unassembled WGS sequence"/>
</dbReference>
<dbReference type="InterPro" id="IPR030390">
    <property type="entry name" value="MeTrfase_TrmA_AS"/>
</dbReference>
<dbReference type="Gene3D" id="2.40.50.1070">
    <property type="match status" value="1"/>
</dbReference>
<evidence type="ECO:0000313" key="8">
    <source>
        <dbReference type="Proteomes" id="UP000824024"/>
    </source>
</evidence>
<dbReference type="GO" id="GO:0006396">
    <property type="term" value="P:RNA processing"/>
    <property type="evidence" value="ECO:0007669"/>
    <property type="project" value="InterPro"/>
</dbReference>
<keyword evidence="3 4" id="KW-0949">S-adenosyl-L-methionine</keyword>
<reference evidence="7" key="2">
    <citation type="submission" date="2021-04" db="EMBL/GenBank/DDBJ databases">
        <authorList>
            <person name="Gilroy R."/>
        </authorList>
    </citation>
    <scope>NUCLEOTIDE SEQUENCE</scope>
    <source>
        <strain evidence="7">CHK192-9172</strain>
    </source>
</reference>
<dbReference type="PANTHER" id="PTHR11061">
    <property type="entry name" value="RNA M5U METHYLTRANSFERASE"/>
    <property type="match status" value="1"/>
</dbReference>
<gene>
    <name evidence="7" type="primary">rlmD</name>
    <name evidence="7" type="ORF">IAA08_02025</name>
</gene>
<dbReference type="GO" id="GO:0008173">
    <property type="term" value="F:RNA methyltransferase activity"/>
    <property type="evidence" value="ECO:0007669"/>
    <property type="project" value="InterPro"/>
</dbReference>
<evidence type="ECO:0000256" key="2">
    <source>
        <dbReference type="ARBA" id="ARBA00022679"/>
    </source>
</evidence>
<dbReference type="InterPro" id="IPR012340">
    <property type="entry name" value="NA-bd_OB-fold"/>
</dbReference>
<comment type="caution">
    <text evidence="7">The sequence shown here is derived from an EMBL/GenBank/DDBJ whole genome shotgun (WGS) entry which is preliminary data.</text>
</comment>
<evidence type="ECO:0000259" key="6">
    <source>
        <dbReference type="PROSITE" id="PS50926"/>
    </source>
</evidence>
<protein>
    <submittedName>
        <fullName evidence="7">23S rRNA (Uracil(1939)-C(5))-methyltransferase RlmD</fullName>
        <ecNumber evidence="7">2.1.1.190</ecNumber>
    </submittedName>
</protein>
<dbReference type="AlphaFoldDB" id="A0A9D2D1B2"/>
<keyword evidence="1 4" id="KW-0489">Methyltransferase</keyword>
<feature type="binding site" evidence="4">
    <location>
        <position position="338"/>
    </location>
    <ligand>
        <name>S-adenosyl-L-methionine</name>
        <dbReference type="ChEBI" id="CHEBI:59789"/>
    </ligand>
</feature>
<proteinExistence type="inferred from homology"/>
<dbReference type="PROSITE" id="PS50926">
    <property type="entry name" value="TRAM"/>
    <property type="match status" value="1"/>
</dbReference>
<reference evidence="7" key="1">
    <citation type="journal article" date="2021" name="PeerJ">
        <title>Extensive microbial diversity within the chicken gut microbiome revealed by metagenomics and culture.</title>
        <authorList>
            <person name="Gilroy R."/>
            <person name="Ravi A."/>
            <person name="Getino M."/>
            <person name="Pursley I."/>
            <person name="Horton D.L."/>
            <person name="Alikhan N.F."/>
            <person name="Baker D."/>
            <person name="Gharbi K."/>
            <person name="Hall N."/>
            <person name="Watson M."/>
            <person name="Adriaenssens E.M."/>
            <person name="Foster-Nyarko E."/>
            <person name="Jarju S."/>
            <person name="Secka A."/>
            <person name="Antonio M."/>
            <person name="Oren A."/>
            <person name="Chaudhuri R.R."/>
            <person name="La Ragione R."/>
            <person name="Hildebrand F."/>
            <person name="Pallen M.J."/>
        </authorList>
    </citation>
    <scope>NUCLEOTIDE SEQUENCE</scope>
    <source>
        <strain evidence="7">CHK192-9172</strain>
    </source>
</reference>
<dbReference type="EC" id="2.1.1.190" evidence="7"/>
<evidence type="ECO:0000313" key="7">
    <source>
        <dbReference type="EMBL" id="HIZ06695.1"/>
    </source>
</evidence>
<dbReference type="EMBL" id="DXCH01000053">
    <property type="protein sequence ID" value="HIZ06695.1"/>
    <property type="molecule type" value="Genomic_DNA"/>
</dbReference>
<dbReference type="SUPFAM" id="SSF50249">
    <property type="entry name" value="Nucleic acid-binding proteins"/>
    <property type="match status" value="1"/>
</dbReference>
<sequence length="489" mass="55028">MKKGQIYEGTVEKVVFPNKGIVHAEDRQVTVKNTIPGQKVSFSISKMRKGKAEGRLLEVLEKADRELENAQCPHYGSCGGCNYQTLPYETQLELKAGQVLELMKAVVPGAEDLFEGIKPSPRQFGYRNKMEFTFGDEYKDGPLALGMHKRNSFYDIVTVEQCRIIDNDYRQILACTLEHFREYGVSHYHRLRHTGYLRHLLIRKAVKTGEILIDLVTTTQIPGSETSGEDLCHQNWEEKALLKGWQEKLESLELEGKITGILHTKNDSVADAVKDEGTDILYGRDYIYEELLGLKFKISVFSFFQTNSLGAEVLYSTAREYIGDNLSPNARKTVYDLYSGTGTIAQILAPAAEKVIGVEIVEEAVDAARENAALNQLDNCEFIGGDVLKVLDAIEEKPDFIVLDPPREGIHPKALEKIIKYNVDKMLYISCKPTSLQRDLEVLQARGYKVERLCCVDMFPGTVHVETVVSLGRKKVDGEEISVKTESYV</sequence>
<dbReference type="Gene3D" id="3.40.50.150">
    <property type="entry name" value="Vaccinia Virus protein VP39"/>
    <property type="match status" value="1"/>
</dbReference>
<dbReference type="SUPFAM" id="SSF53335">
    <property type="entry name" value="S-adenosyl-L-methionine-dependent methyltransferases"/>
    <property type="match status" value="1"/>
</dbReference>
<evidence type="ECO:0000256" key="3">
    <source>
        <dbReference type="ARBA" id="ARBA00022691"/>
    </source>
</evidence>
<comment type="similarity">
    <text evidence="4">Belongs to the class I-like SAM-binding methyltransferase superfamily. RNA M5U methyltransferase family.</text>
</comment>
<dbReference type="CDD" id="cd02440">
    <property type="entry name" value="AdoMet_MTases"/>
    <property type="match status" value="1"/>
</dbReference>
<organism evidence="7 8">
    <name type="scientific">Candidatus Eubacterium avistercoris</name>
    <dbReference type="NCBI Taxonomy" id="2838567"/>
    <lineage>
        <taxon>Bacteria</taxon>
        <taxon>Bacillati</taxon>
        <taxon>Bacillota</taxon>
        <taxon>Clostridia</taxon>
        <taxon>Eubacteriales</taxon>
        <taxon>Eubacteriaceae</taxon>
        <taxon>Eubacterium</taxon>
    </lineage>
</organism>
<evidence type="ECO:0000256" key="4">
    <source>
        <dbReference type="PROSITE-ProRule" id="PRU01024"/>
    </source>
</evidence>
<dbReference type="GO" id="GO:0032259">
    <property type="term" value="P:methylation"/>
    <property type="evidence" value="ECO:0007669"/>
    <property type="project" value="UniProtKB-KW"/>
</dbReference>
<dbReference type="PROSITE" id="PS01230">
    <property type="entry name" value="TRMA_1"/>
    <property type="match status" value="1"/>
</dbReference>
<dbReference type="NCBIfam" id="TIGR00479">
    <property type="entry name" value="rumA"/>
    <property type="match status" value="1"/>
</dbReference>
<name>A0A9D2D1B2_9FIRM</name>
<dbReference type="PANTHER" id="PTHR11061:SF30">
    <property type="entry name" value="TRNA (URACIL(54)-C(5))-METHYLTRANSFERASE"/>
    <property type="match status" value="1"/>
</dbReference>
<feature type="binding site" evidence="4">
    <location>
        <position position="359"/>
    </location>
    <ligand>
        <name>S-adenosyl-L-methionine</name>
        <dbReference type="ChEBI" id="CHEBI:59789"/>
    </ligand>
</feature>
<dbReference type="InterPro" id="IPR010280">
    <property type="entry name" value="U5_MeTrfase_fam"/>
</dbReference>
<feature type="active site" description="Nucleophile" evidence="4">
    <location>
        <position position="431"/>
    </location>
</feature>
<feature type="active site" evidence="5">
    <location>
        <position position="431"/>
    </location>
</feature>
<dbReference type="PROSITE" id="PS51687">
    <property type="entry name" value="SAM_MT_RNA_M5U"/>
    <property type="match status" value="1"/>
</dbReference>
<dbReference type="Pfam" id="PF05958">
    <property type="entry name" value="tRNA_U5-meth_tr"/>
    <property type="match status" value="1"/>
</dbReference>
<keyword evidence="2 4" id="KW-0808">Transferase</keyword>
<evidence type="ECO:0000256" key="5">
    <source>
        <dbReference type="PROSITE-ProRule" id="PRU10015"/>
    </source>
</evidence>
<evidence type="ECO:0000256" key="1">
    <source>
        <dbReference type="ARBA" id="ARBA00022603"/>
    </source>
</evidence>
<feature type="domain" description="TRAM" evidence="6">
    <location>
        <begin position="1"/>
        <end position="58"/>
    </location>
</feature>
<accession>A0A9D2D1B2</accession>
<feature type="binding site" evidence="4">
    <location>
        <position position="404"/>
    </location>
    <ligand>
        <name>S-adenosyl-L-methionine</name>
        <dbReference type="ChEBI" id="CHEBI:59789"/>
    </ligand>
</feature>
<feature type="binding site" evidence="4">
    <location>
        <position position="305"/>
    </location>
    <ligand>
        <name>S-adenosyl-L-methionine</name>
        <dbReference type="ChEBI" id="CHEBI:59789"/>
    </ligand>
</feature>
<dbReference type="Gene3D" id="2.40.50.140">
    <property type="entry name" value="Nucleic acid-binding proteins"/>
    <property type="match status" value="1"/>
</dbReference>
<dbReference type="InterPro" id="IPR029063">
    <property type="entry name" value="SAM-dependent_MTases_sf"/>
</dbReference>